<evidence type="ECO:0000313" key="4">
    <source>
        <dbReference type="Proteomes" id="UP001169027"/>
    </source>
</evidence>
<reference evidence="3" key="1">
    <citation type="submission" date="2023-06" db="EMBL/GenBank/DDBJ databases">
        <authorList>
            <person name="Jiang Y."/>
            <person name="Liu Q."/>
        </authorList>
    </citation>
    <scope>NUCLEOTIDE SEQUENCE</scope>
    <source>
        <strain evidence="3">CGMCC 1.12090</strain>
    </source>
</reference>
<feature type="region of interest" description="Disordered" evidence="1">
    <location>
        <begin position="300"/>
        <end position="319"/>
    </location>
</feature>
<dbReference type="Pfam" id="PF02470">
    <property type="entry name" value="MlaD"/>
    <property type="match status" value="1"/>
</dbReference>
<feature type="domain" description="Mce/MlaD" evidence="2">
    <location>
        <begin position="40"/>
        <end position="120"/>
    </location>
</feature>
<proteinExistence type="predicted"/>
<comment type="caution">
    <text evidence="3">The sequence shown here is derived from an EMBL/GenBank/DDBJ whole genome shotgun (WGS) entry which is preliminary data.</text>
</comment>
<evidence type="ECO:0000256" key="1">
    <source>
        <dbReference type="SAM" id="MobiDB-lite"/>
    </source>
</evidence>
<dbReference type="EMBL" id="JAUKVY010000047">
    <property type="protein sequence ID" value="MDO1537715.1"/>
    <property type="molecule type" value="Genomic_DNA"/>
</dbReference>
<protein>
    <submittedName>
        <fullName evidence="3">MlaD family protein</fullName>
    </submittedName>
</protein>
<evidence type="ECO:0000259" key="2">
    <source>
        <dbReference type="Pfam" id="PF02470"/>
    </source>
</evidence>
<evidence type="ECO:0000313" key="3">
    <source>
        <dbReference type="EMBL" id="MDO1537715.1"/>
    </source>
</evidence>
<dbReference type="InterPro" id="IPR003399">
    <property type="entry name" value="Mce/MlaD"/>
</dbReference>
<dbReference type="Proteomes" id="UP001169027">
    <property type="component" value="Unassembled WGS sequence"/>
</dbReference>
<gene>
    <name evidence="3" type="ORF">Q2T77_36325</name>
</gene>
<organism evidence="3 4">
    <name type="scientific">Variovorax ginsengisoli</name>
    <dbReference type="NCBI Taxonomy" id="363844"/>
    <lineage>
        <taxon>Bacteria</taxon>
        <taxon>Pseudomonadati</taxon>
        <taxon>Pseudomonadota</taxon>
        <taxon>Betaproteobacteria</taxon>
        <taxon>Burkholderiales</taxon>
        <taxon>Comamonadaceae</taxon>
        <taxon>Variovorax</taxon>
    </lineage>
</organism>
<dbReference type="InterPro" id="IPR052336">
    <property type="entry name" value="MlaD_Phospholipid_Transporter"/>
</dbReference>
<keyword evidence="4" id="KW-1185">Reference proteome</keyword>
<dbReference type="PANTHER" id="PTHR33371">
    <property type="entry name" value="INTERMEMBRANE PHOSPHOLIPID TRANSPORT SYSTEM BINDING PROTEIN MLAD-RELATED"/>
    <property type="match status" value="1"/>
</dbReference>
<dbReference type="PANTHER" id="PTHR33371:SF4">
    <property type="entry name" value="INTERMEMBRANE PHOSPHOLIPID TRANSPORT SYSTEM BINDING PROTEIN MLAD"/>
    <property type="match status" value="1"/>
</dbReference>
<name>A0ABT8SFK9_9BURK</name>
<dbReference type="RefSeq" id="WP_301816154.1">
    <property type="nucleotide sequence ID" value="NZ_JAUJZH010000047.1"/>
</dbReference>
<accession>A0ABT8SFK9</accession>
<sequence>MPNPDTRRWTGPAMALLVLVIAALLAWIAYQQGLFSRQDQLFVEVPDAAGMSEGMPVTTRGLVIGSVRSILLAPSAPSGDQGVRVELGIGRDYMAEFPKGTRARLVQDNAIGKPAIELVAPRGGRAQPVASGEVLAFERPRVTGQLAQDMQAALMPAIADARKLTESLTDPEGPFQQTLKAGQEAASKIPAIAEKAGEVLQQAQQAVKTVESGAATTLHKANQTLGVVADAAPAVIEKVQQAAATSQQASAEVHAMAAQAAERLPGVLDQVQAAATQTNQMVSDARQTWPISWLTGTATTPQSLPIDSIGGLPLPGDAQ</sequence>